<reference evidence="2" key="1">
    <citation type="journal article" date="2024" name="Front. Bioeng. Biotechnol.">
        <title>Genome-scale model development and genomic sequencing of the oleaginous clade Lipomyces.</title>
        <authorList>
            <person name="Czajka J.J."/>
            <person name="Han Y."/>
            <person name="Kim J."/>
            <person name="Mondo S.J."/>
            <person name="Hofstad B.A."/>
            <person name="Robles A."/>
            <person name="Haridas S."/>
            <person name="Riley R."/>
            <person name="LaButti K."/>
            <person name="Pangilinan J."/>
            <person name="Andreopoulos W."/>
            <person name="Lipzen A."/>
            <person name="Yan J."/>
            <person name="Wang M."/>
            <person name="Ng V."/>
            <person name="Grigoriev I.V."/>
            <person name="Spatafora J.W."/>
            <person name="Magnuson J.K."/>
            <person name="Baker S.E."/>
            <person name="Pomraning K.R."/>
        </authorList>
    </citation>
    <scope>NUCLEOTIDE SEQUENCE [LARGE SCALE GENOMIC DNA]</scope>
    <source>
        <strain evidence="2">CBS 10300</strain>
    </source>
</reference>
<dbReference type="Proteomes" id="UP001489719">
    <property type="component" value="Unassembled WGS sequence"/>
</dbReference>
<gene>
    <name evidence="1" type="ORF">V1517DRAFT_333065</name>
</gene>
<evidence type="ECO:0000313" key="1">
    <source>
        <dbReference type="EMBL" id="KAK9319281.1"/>
    </source>
</evidence>
<keyword evidence="2" id="KW-1185">Reference proteome</keyword>
<protein>
    <submittedName>
        <fullName evidence="1">Uncharacterized protein</fullName>
    </submittedName>
</protein>
<name>A0ACC3TES6_9ASCO</name>
<accession>A0ACC3TES6</accession>
<proteinExistence type="predicted"/>
<comment type="caution">
    <text evidence="1">The sequence shown here is derived from an EMBL/GenBank/DDBJ whole genome shotgun (WGS) entry which is preliminary data.</text>
</comment>
<evidence type="ECO:0000313" key="2">
    <source>
        <dbReference type="Proteomes" id="UP001489719"/>
    </source>
</evidence>
<sequence>MVAISYLSLGLVAVSTAVVAAPSAIGADDQFFSHIHSHAKRSVGHSHSPHGHAHNHTKRSTTCSFPTNDGLVKVTPDSLNAGWALSPDTACTAGSWCPYACPSGQLMAQWDPEATSYTYPQSQYGGLYCDDNGQLSKPFSDKPYCYEGTGSVDAVSSAGNVAFCQTVLPGNEAMLIPTEVTSSSTVLAVPDLSYWAGTAAHYYINPPGVSTEEGCVWGTTANPYGNWSPYVAGANTDSSGTTFVKLGWNPVYLEPTSPYKDTLPDWGVKISCPDGGCTGLPCGIDPSVHGVNQCYNEATGAGAGNFCVIGVQSGKKATIEIFSSDSSSNAKVAAAVGASSSSTSSSSTSSSSTSSSSTSSSSTSSFSTSSSSTSSSSTSASSTSSSTLSELSSTSVADDITSSTSTSTSTLTLTSTSTSTLSTVTISSASTSSTLATSSIVSSALFISSASSTYSVPSITSTSSTSSTSTSTSSNSSSTSPSSSAYTESATSSVTVEPTTSSFEMFSSEVPTSVEETIFSTDPVVSSDGLPTWTQEPFSSSTPVALSPTDIIVESSATATTAVSNSIPVSSTAQDLTVSSTSEEPETSTSAIVSPLSDTEIGEPTTSSETSTTTSVIVVTSTPVPSSTLSSNQSSTREYTSTTMIYKTNAVVAESTPTSTSTSVSSSVLPTTLMAFVESTTANIISADSSSVAKPVSTITSISRDAQYLNLEQTTTISASSSAASSTESPMSNVGSNKSSGSASAGMKHSPDTATIAAVVLAAVLMLA</sequence>
<dbReference type="EMBL" id="MU970203">
    <property type="protein sequence ID" value="KAK9319281.1"/>
    <property type="molecule type" value="Genomic_DNA"/>
</dbReference>
<organism evidence="1 2">
    <name type="scientific">Lipomyces orientalis</name>
    <dbReference type="NCBI Taxonomy" id="1233043"/>
    <lineage>
        <taxon>Eukaryota</taxon>
        <taxon>Fungi</taxon>
        <taxon>Dikarya</taxon>
        <taxon>Ascomycota</taxon>
        <taxon>Saccharomycotina</taxon>
        <taxon>Lipomycetes</taxon>
        <taxon>Lipomycetales</taxon>
        <taxon>Lipomycetaceae</taxon>
        <taxon>Lipomyces</taxon>
    </lineage>
</organism>